<feature type="domain" description="Mce/MlaD" evidence="3">
    <location>
        <begin position="46"/>
        <end position="112"/>
    </location>
</feature>
<organism evidence="4 5">
    <name type="scientific">Ottowia cancrivicina</name>
    <dbReference type="NCBI Taxonomy" id="3040346"/>
    <lineage>
        <taxon>Bacteria</taxon>
        <taxon>Pseudomonadati</taxon>
        <taxon>Pseudomonadota</taxon>
        <taxon>Betaproteobacteria</taxon>
        <taxon>Burkholderiales</taxon>
        <taxon>Comamonadaceae</taxon>
        <taxon>Ottowia</taxon>
    </lineage>
</organism>
<keyword evidence="2" id="KW-0812">Transmembrane</keyword>
<evidence type="ECO:0000256" key="1">
    <source>
        <dbReference type="SAM" id="MobiDB-lite"/>
    </source>
</evidence>
<feature type="region of interest" description="Disordered" evidence="1">
    <location>
        <begin position="320"/>
        <end position="341"/>
    </location>
</feature>
<protein>
    <submittedName>
        <fullName evidence="4">MlaD family protein</fullName>
    </submittedName>
</protein>
<keyword evidence="5" id="KW-1185">Reference proteome</keyword>
<dbReference type="PANTHER" id="PTHR36698">
    <property type="entry name" value="BLL5892 PROTEIN"/>
    <property type="match status" value="1"/>
</dbReference>
<evidence type="ECO:0000259" key="3">
    <source>
        <dbReference type="Pfam" id="PF02470"/>
    </source>
</evidence>
<feature type="transmembrane region" description="Helical" evidence="2">
    <location>
        <begin position="7"/>
        <end position="28"/>
    </location>
</feature>
<name>A0AAW6RN86_9BURK</name>
<proteinExistence type="predicted"/>
<evidence type="ECO:0000313" key="5">
    <source>
        <dbReference type="Proteomes" id="UP001237156"/>
    </source>
</evidence>
<reference evidence="4 5" key="1">
    <citation type="submission" date="2023-04" db="EMBL/GenBank/DDBJ databases">
        <title>Ottowia paracancer sp. nov., isolated from human stomach.</title>
        <authorList>
            <person name="Song Y."/>
        </authorList>
    </citation>
    <scope>NUCLEOTIDE SEQUENCE [LARGE SCALE GENOMIC DNA]</scope>
    <source>
        <strain evidence="4 5">10c7w1</strain>
    </source>
</reference>
<dbReference type="PANTHER" id="PTHR36698:SF3">
    <property type="entry name" value="ABC-TYPE TRANSPORT AUXILIARY LIPOPROTEIN COMPONENT DOMAIN-CONTAINING PROTEIN"/>
    <property type="match status" value="1"/>
</dbReference>
<dbReference type="AlphaFoldDB" id="A0AAW6RN86"/>
<evidence type="ECO:0000256" key="2">
    <source>
        <dbReference type="SAM" id="Phobius"/>
    </source>
</evidence>
<dbReference type="EMBL" id="JARVII010000017">
    <property type="protein sequence ID" value="MDG9699816.1"/>
    <property type="molecule type" value="Genomic_DNA"/>
</dbReference>
<gene>
    <name evidence="4" type="ORF">QB898_08865</name>
</gene>
<accession>A0AAW6RN86</accession>
<comment type="caution">
    <text evidence="4">The sequence shown here is derived from an EMBL/GenBank/DDBJ whole genome shotgun (WGS) entry which is preliminary data.</text>
</comment>
<sequence>MENKSHALAAGLFVLIVSAMLIGLAAWLTSDRTVRDAYEMSTHEPISGLQEQAPVRFRGVTVGKVTRISFDREKLGNVLVRIEVDKGAPITRSTYARLDYQGITGLSYVQLDNDGRSTEAIEAERGQLPRIPLRSGLLGEFTDHARVLMSQASEATSRINALLEEDNRKAIAQAIRDLGEASRDMAGAARSIAKLADDTNRTITAQFGPSHSSIPVLVRQATATLKGFEDVAAQARRATGDLQAAAASVKNGMQSFTANGGVLQSLNESAGILAADTLPGIQQATHHASSALRRVDRAAATFTENPQSLLFGYGPIPPGPGEPGFATGGAPAETPVVIPAP</sequence>
<dbReference type="Proteomes" id="UP001237156">
    <property type="component" value="Unassembled WGS sequence"/>
</dbReference>
<dbReference type="InterPro" id="IPR003399">
    <property type="entry name" value="Mce/MlaD"/>
</dbReference>
<keyword evidence="2" id="KW-0472">Membrane</keyword>
<dbReference type="Pfam" id="PF02470">
    <property type="entry name" value="MlaD"/>
    <property type="match status" value="1"/>
</dbReference>
<dbReference type="RefSeq" id="WP_279524652.1">
    <property type="nucleotide sequence ID" value="NZ_JARVII010000017.1"/>
</dbReference>
<keyword evidence="2" id="KW-1133">Transmembrane helix</keyword>
<evidence type="ECO:0000313" key="4">
    <source>
        <dbReference type="EMBL" id="MDG9699816.1"/>
    </source>
</evidence>